<feature type="signal peptide" evidence="1">
    <location>
        <begin position="1"/>
        <end position="26"/>
    </location>
</feature>
<feature type="chain" id="PRO_5022920140" evidence="1">
    <location>
        <begin position="27"/>
        <end position="448"/>
    </location>
</feature>
<evidence type="ECO:0000313" key="4">
    <source>
        <dbReference type="Proteomes" id="UP000321192"/>
    </source>
</evidence>
<organism evidence="3 4">
    <name type="scientific">Thauera aminoaromatica</name>
    <dbReference type="NCBI Taxonomy" id="164330"/>
    <lineage>
        <taxon>Bacteria</taxon>
        <taxon>Pseudomonadati</taxon>
        <taxon>Pseudomonadota</taxon>
        <taxon>Betaproteobacteria</taxon>
        <taxon>Rhodocyclales</taxon>
        <taxon>Zoogloeaceae</taxon>
        <taxon>Thauera</taxon>
    </lineage>
</organism>
<proteinExistence type="predicted"/>
<evidence type="ECO:0000256" key="1">
    <source>
        <dbReference type="SAM" id="SignalP"/>
    </source>
</evidence>
<name>A0A5C7T814_THASP</name>
<dbReference type="InterPro" id="IPR010333">
    <property type="entry name" value="VirJ"/>
</dbReference>
<comment type="caution">
    <text evidence="3">The sequence shown here is derived from an EMBL/GenBank/DDBJ whole genome shotgun (WGS) entry which is preliminary data.</text>
</comment>
<evidence type="ECO:0000313" key="3">
    <source>
        <dbReference type="EMBL" id="TXH92354.1"/>
    </source>
</evidence>
<dbReference type="InterPro" id="IPR011225">
    <property type="entry name" value="IV_sec_VirJ"/>
</dbReference>
<protein>
    <submittedName>
        <fullName evidence="3">Virulence factor family protein</fullName>
    </submittedName>
</protein>
<dbReference type="AlphaFoldDB" id="A0A5C7T814"/>
<dbReference type="InterPro" id="IPR029058">
    <property type="entry name" value="AB_hydrolase_fold"/>
</dbReference>
<dbReference type="Proteomes" id="UP000321192">
    <property type="component" value="Unassembled WGS sequence"/>
</dbReference>
<dbReference type="SUPFAM" id="SSF53474">
    <property type="entry name" value="alpha/beta-Hydrolases"/>
    <property type="match status" value="2"/>
</dbReference>
<dbReference type="Gene3D" id="3.40.50.1820">
    <property type="entry name" value="alpha/beta hydrolase"/>
    <property type="match status" value="2"/>
</dbReference>
<reference evidence="3 4" key="1">
    <citation type="submission" date="2018-09" db="EMBL/GenBank/DDBJ databases">
        <title>Metagenome Assembled Genomes from an Advanced Water Purification Facility.</title>
        <authorList>
            <person name="Stamps B.W."/>
            <person name="Spear J.R."/>
        </authorList>
    </citation>
    <scope>NUCLEOTIDE SEQUENCE [LARGE SCALE GENOMIC DNA]</scope>
    <source>
        <strain evidence="3">Bin_27_1</strain>
    </source>
</reference>
<dbReference type="RefSeq" id="WP_276656225.1">
    <property type="nucleotide sequence ID" value="NZ_SSFD01000010.1"/>
</dbReference>
<feature type="domain" description="Bacterial virulence" evidence="2">
    <location>
        <begin position="259"/>
        <end position="445"/>
    </location>
</feature>
<evidence type="ECO:0000259" key="2">
    <source>
        <dbReference type="Pfam" id="PF06057"/>
    </source>
</evidence>
<dbReference type="Pfam" id="PF06057">
    <property type="entry name" value="VirJ"/>
    <property type="match status" value="1"/>
</dbReference>
<accession>A0A5C7T814</accession>
<sequence length="448" mass="47132">MNLPHRFLASLALAAMLSAGAPGTSAADPEMTIGAPLKILPATPPTGAVVLFSDADGWDGPERGAAEALAKQGLVVIGIDLEGVMRRMRARHDDCSILIGEIEAVSHELQRQTGAHAYHFPVLAGVGEGGTMALAVADQAAAATLAGAVAVDPLPAAALRRALCGHDGRPTDGTARLMPPPLPFSVELIASTDAGQAAHTLVARLAAGRHDVQVTDSPEKPAAALLAGVGRAGHPRQDDALGDLPLVELPAPDPGTGAFAILYSGDGGWRDLDKDVAALLQREGLPVVGVDVLRYFWSQRSPEQGARDLARIIDAYARRWKATRVVLIGYSFGADVLPALYNRLPADMKGRVAQISLLGFATRASFEVTVSEWLGHAREDSVPTLPEALRIDQRLLQCFQGDEDDEAACTGLGAGAEIIRTSGGHHFDGDYEALARRILHGVERRSPH</sequence>
<dbReference type="PIRSF" id="PIRSF029063">
    <property type="entry name" value="IV_sec_VirJ"/>
    <property type="match status" value="1"/>
</dbReference>
<keyword evidence="1" id="KW-0732">Signal</keyword>
<dbReference type="EMBL" id="SSFD01000010">
    <property type="protein sequence ID" value="TXH92354.1"/>
    <property type="molecule type" value="Genomic_DNA"/>
</dbReference>
<gene>
    <name evidence="3" type="ORF">E6Q80_00520</name>
</gene>